<evidence type="ECO:0000313" key="3">
    <source>
        <dbReference type="Proteomes" id="UP000077051"/>
    </source>
</evidence>
<dbReference type="VEuPathDB" id="FungiDB:MUCCIDRAFT_157151"/>
<dbReference type="STRING" id="747725.A0A168HU17"/>
<dbReference type="Proteomes" id="UP000077051">
    <property type="component" value="Unassembled WGS sequence"/>
</dbReference>
<name>A0A168HU17_MUCCL</name>
<feature type="compositionally biased region" description="Polar residues" evidence="1">
    <location>
        <begin position="40"/>
        <end position="53"/>
    </location>
</feature>
<feature type="compositionally biased region" description="Polar residues" evidence="1">
    <location>
        <begin position="66"/>
        <end position="75"/>
    </location>
</feature>
<feature type="region of interest" description="Disordered" evidence="1">
    <location>
        <begin position="1"/>
        <end position="98"/>
    </location>
</feature>
<keyword evidence="3" id="KW-1185">Reference proteome</keyword>
<dbReference type="AlphaFoldDB" id="A0A168HU17"/>
<accession>A0A168HU17</accession>
<evidence type="ECO:0000313" key="2">
    <source>
        <dbReference type="EMBL" id="OAC99184.1"/>
    </source>
</evidence>
<proteinExistence type="predicted"/>
<sequence length="219" mass="24338">MNHETLEQQTAPESTRGLFDVPEMPSRSFSDKRRTFHGLSASQFDSSSRNRQPVSMMPSPRHQRSRSTVNSEIVVSSSKSTNSLLNANSSNSNSSKNRRSFVGLHTLKEEMTVDNLQDMINTLKTLPPIISPTPAATTSSKLERRTSDENMFLSREAALAEAEAKLMGTFNRRDDGNNSSIKKRASLQQLPVLNENGEAFTMDHSSSINKRTSMNSKSL</sequence>
<comment type="caution">
    <text evidence="2">The sequence shown here is derived from an EMBL/GenBank/DDBJ whole genome shotgun (WGS) entry which is preliminary data.</text>
</comment>
<gene>
    <name evidence="2" type="ORF">MUCCIDRAFT_157151</name>
</gene>
<feature type="compositionally biased region" description="Low complexity" evidence="1">
    <location>
        <begin position="76"/>
        <end position="95"/>
    </location>
</feature>
<evidence type="ECO:0000256" key="1">
    <source>
        <dbReference type="SAM" id="MobiDB-lite"/>
    </source>
</evidence>
<organism evidence="2 3">
    <name type="scientific">Mucor lusitanicus CBS 277.49</name>
    <dbReference type="NCBI Taxonomy" id="747725"/>
    <lineage>
        <taxon>Eukaryota</taxon>
        <taxon>Fungi</taxon>
        <taxon>Fungi incertae sedis</taxon>
        <taxon>Mucoromycota</taxon>
        <taxon>Mucoromycotina</taxon>
        <taxon>Mucoromycetes</taxon>
        <taxon>Mucorales</taxon>
        <taxon>Mucorineae</taxon>
        <taxon>Mucoraceae</taxon>
        <taxon>Mucor</taxon>
    </lineage>
</organism>
<protein>
    <submittedName>
        <fullName evidence="2">Uncharacterized protein</fullName>
    </submittedName>
</protein>
<dbReference type="EMBL" id="AMYB01000008">
    <property type="protein sequence ID" value="OAC99184.1"/>
    <property type="molecule type" value="Genomic_DNA"/>
</dbReference>
<feature type="non-terminal residue" evidence="2">
    <location>
        <position position="219"/>
    </location>
</feature>
<reference evidence="2 3" key="1">
    <citation type="submission" date="2015-06" db="EMBL/GenBank/DDBJ databases">
        <title>Expansion of signal transduction pathways in fungi by whole-genome duplication.</title>
        <authorList>
            <consortium name="DOE Joint Genome Institute"/>
            <person name="Corrochano L.M."/>
            <person name="Kuo A."/>
            <person name="Marcet-Houben M."/>
            <person name="Polaino S."/>
            <person name="Salamov A."/>
            <person name="Villalobos J.M."/>
            <person name="Alvarez M.I."/>
            <person name="Avalos J."/>
            <person name="Benito E.P."/>
            <person name="Benoit I."/>
            <person name="Burger G."/>
            <person name="Camino L.P."/>
            <person name="Canovas D."/>
            <person name="Cerda-Olmedo E."/>
            <person name="Cheng J.-F."/>
            <person name="Dominguez A."/>
            <person name="Elias M."/>
            <person name="Eslava A.P."/>
            <person name="Glaser F."/>
            <person name="Grimwood J."/>
            <person name="Gutierrez G."/>
            <person name="Heitman J."/>
            <person name="Henrissat B."/>
            <person name="Iturriaga E.A."/>
            <person name="Lang B.F."/>
            <person name="Lavin J.L."/>
            <person name="Lee S."/>
            <person name="Li W."/>
            <person name="Lindquist E."/>
            <person name="Lopez-Garcia S."/>
            <person name="Luque E.M."/>
            <person name="Marcos A.T."/>
            <person name="Martin J."/>
            <person name="Mccluskey K."/>
            <person name="Medina H.R."/>
            <person name="Miralles-Duran A."/>
            <person name="Miyazaki A."/>
            <person name="Munoz-Torres E."/>
            <person name="Oguiza J.A."/>
            <person name="Ohm R."/>
            <person name="Olmedo M."/>
            <person name="Orejas M."/>
            <person name="Ortiz-Castellanos L."/>
            <person name="Pisabarro A.G."/>
            <person name="Rodriguez-Romero J."/>
            <person name="Ruiz-Herrera J."/>
            <person name="Ruiz-Vazquez R."/>
            <person name="Sanz C."/>
            <person name="Schackwitz W."/>
            <person name="Schmutz J."/>
            <person name="Shahriari M."/>
            <person name="Shelest E."/>
            <person name="Silva-Franco F."/>
            <person name="Soanes D."/>
            <person name="Syed K."/>
            <person name="Tagua V.G."/>
            <person name="Talbot N.J."/>
            <person name="Thon M."/>
            <person name="De Vries R.P."/>
            <person name="Wiebenga A."/>
            <person name="Yadav J.S."/>
            <person name="Braun E.L."/>
            <person name="Baker S."/>
            <person name="Garre V."/>
            <person name="Horwitz B."/>
            <person name="Torres-Martinez S."/>
            <person name="Idnurm A."/>
            <person name="Herrera-Estrella A."/>
            <person name="Gabaldon T."/>
            <person name="Grigoriev I.V."/>
        </authorList>
    </citation>
    <scope>NUCLEOTIDE SEQUENCE [LARGE SCALE GENOMIC DNA]</scope>
    <source>
        <strain evidence="2 3">CBS 277.49</strain>
    </source>
</reference>